<proteinExistence type="predicted"/>
<accession>I5BT27</accession>
<name>I5BT27_9HYPH</name>
<dbReference type="InterPro" id="IPR016024">
    <property type="entry name" value="ARM-type_fold"/>
</dbReference>
<evidence type="ECO:0000313" key="2">
    <source>
        <dbReference type="Proteomes" id="UP000004622"/>
    </source>
</evidence>
<dbReference type="SUPFAM" id="SSF48371">
    <property type="entry name" value="ARM repeat"/>
    <property type="match status" value="1"/>
</dbReference>
<dbReference type="InterPro" id="IPR011989">
    <property type="entry name" value="ARM-like"/>
</dbReference>
<evidence type="ECO:0000313" key="1">
    <source>
        <dbReference type="EMBL" id="EIM72729.1"/>
    </source>
</evidence>
<dbReference type="AlphaFoldDB" id="I5BT27"/>
<gene>
    <name evidence="1" type="ORF">A33O_18834</name>
</gene>
<organism evidence="1 2">
    <name type="scientific">Nitratireductor aquibiodomus RA22</name>
    <dbReference type="NCBI Taxonomy" id="1189611"/>
    <lineage>
        <taxon>Bacteria</taxon>
        <taxon>Pseudomonadati</taxon>
        <taxon>Pseudomonadota</taxon>
        <taxon>Alphaproteobacteria</taxon>
        <taxon>Hyphomicrobiales</taxon>
        <taxon>Phyllobacteriaceae</taxon>
        <taxon>Nitratireductor</taxon>
    </lineage>
</organism>
<protein>
    <recommendedName>
        <fullName evidence="3">HEAT repeat domain-containing protein</fullName>
    </recommendedName>
</protein>
<dbReference type="Proteomes" id="UP000004622">
    <property type="component" value="Unassembled WGS sequence"/>
</dbReference>
<dbReference type="Gene3D" id="1.25.10.10">
    <property type="entry name" value="Leucine-rich Repeat Variant"/>
    <property type="match status" value="1"/>
</dbReference>
<dbReference type="Pfam" id="PF13646">
    <property type="entry name" value="HEAT_2"/>
    <property type="match status" value="1"/>
</dbReference>
<comment type="caution">
    <text evidence="1">The sequence shown here is derived from an EMBL/GenBank/DDBJ whole genome shotgun (WGS) entry which is preliminary data.</text>
</comment>
<dbReference type="EMBL" id="AJXZ01000049">
    <property type="protein sequence ID" value="EIM72729.1"/>
    <property type="molecule type" value="Genomic_DNA"/>
</dbReference>
<sequence length="221" mass="24092">MFGAPAIMSALDNNFSSLDPSVRLNAALFAGLNPSPSDLNTLIERCAVEPDFQVREMLTWALIRLPTEIVVPRLLAELARDNPQARSQALHTLSKIREASAWPAVAARLDDDDQDVVRTAWYTAVALVPEDKRNWLARRLAERFGKGGRETQLSLSRALVALGEATIAPILKAASKEGNESIRQHATATQRLLDDPASGFAGSIDRARREVALGRTKSTKG</sequence>
<evidence type="ECO:0008006" key="3">
    <source>
        <dbReference type="Google" id="ProtNLM"/>
    </source>
</evidence>
<reference evidence="1 2" key="1">
    <citation type="journal article" date="2012" name="J. Bacteriol.">
        <title>Genome Sequence of Nitratireductor aquibiodomus Strain RA22.</title>
        <authorList>
            <person name="Singh A."/>
            <person name="Jangir P.K."/>
            <person name="Kumari C."/>
            <person name="Sharma R."/>
        </authorList>
    </citation>
    <scope>NUCLEOTIDE SEQUENCE [LARGE SCALE GENOMIC DNA]</scope>
    <source>
        <strain evidence="1 2">RA22</strain>
    </source>
</reference>